<dbReference type="PANTHER" id="PTHR40078">
    <property type="entry name" value="INTEGRAL MEMBRANE PROTEIN-RELATED"/>
    <property type="match status" value="1"/>
</dbReference>
<name>A0A919AL91_9ACTN</name>
<feature type="transmembrane region" description="Helical" evidence="1">
    <location>
        <begin position="146"/>
        <end position="175"/>
    </location>
</feature>
<dbReference type="AlphaFoldDB" id="A0A919AL91"/>
<keyword evidence="1" id="KW-0472">Membrane</keyword>
<accession>A0A919AL91</accession>
<feature type="transmembrane region" description="Helical" evidence="1">
    <location>
        <begin position="98"/>
        <end position="125"/>
    </location>
</feature>
<protein>
    <submittedName>
        <fullName evidence="2">Membrane protein</fullName>
    </submittedName>
</protein>
<gene>
    <name evidence="2" type="ORF">GCM10014715_83270</name>
</gene>
<keyword evidence="3" id="KW-1185">Reference proteome</keyword>
<proteinExistence type="predicted"/>
<evidence type="ECO:0000313" key="3">
    <source>
        <dbReference type="Proteomes" id="UP000641386"/>
    </source>
</evidence>
<dbReference type="PANTHER" id="PTHR40078:SF1">
    <property type="entry name" value="INTEGRAL MEMBRANE PROTEIN"/>
    <property type="match status" value="1"/>
</dbReference>
<keyword evidence="1" id="KW-0812">Transmembrane</keyword>
<evidence type="ECO:0000256" key="1">
    <source>
        <dbReference type="SAM" id="Phobius"/>
    </source>
</evidence>
<feature type="transmembrane region" description="Helical" evidence="1">
    <location>
        <begin position="71"/>
        <end position="92"/>
    </location>
</feature>
<reference evidence="2" key="1">
    <citation type="journal article" date="2014" name="Int. J. Syst. Evol. Microbiol.">
        <title>Complete genome sequence of Corynebacterium casei LMG S-19264T (=DSM 44701T), isolated from a smear-ripened cheese.</title>
        <authorList>
            <consortium name="US DOE Joint Genome Institute (JGI-PGF)"/>
            <person name="Walter F."/>
            <person name="Albersmeier A."/>
            <person name="Kalinowski J."/>
            <person name="Ruckert C."/>
        </authorList>
    </citation>
    <scope>NUCLEOTIDE SEQUENCE</scope>
    <source>
        <strain evidence="2">JCM 3302</strain>
    </source>
</reference>
<comment type="caution">
    <text evidence="2">The sequence shown here is derived from an EMBL/GenBank/DDBJ whole genome shotgun (WGS) entry which is preliminary data.</text>
</comment>
<feature type="transmembrane region" description="Helical" evidence="1">
    <location>
        <begin position="45"/>
        <end position="64"/>
    </location>
</feature>
<keyword evidence="1" id="KW-1133">Transmembrane helix</keyword>
<organism evidence="2 3">
    <name type="scientific">Streptomyces spiralis</name>
    <dbReference type="NCBI Taxonomy" id="66376"/>
    <lineage>
        <taxon>Bacteria</taxon>
        <taxon>Bacillati</taxon>
        <taxon>Actinomycetota</taxon>
        <taxon>Actinomycetes</taxon>
        <taxon>Kitasatosporales</taxon>
        <taxon>Streptomycetaceae</taxon>
        <taxon>Streptomyces</taxon>
    </lineage>
</organism>
<reference evidence="2" key="2">
    <citation type="submission" date="2020-09" db="EMBL/GenBank/DDBJ databases">
        <authorList>
            <person name="Sun Q."/>
            <person name="Ohkuma M."/>
        </authorList>
    </citation>
    <scope>NUCLEOTIDE SEQUENCE</scope>
    <source>
        <strain evidence="2">JCM 3302</strain>
    </source>
</reference>
<dbReference type="Pfam" id="PF19700">
    <property type="entry name" value="DUF6198"/>
    <property type="match status" value="1"/>
</dbReference>
<evidence type="ECO:0000313" key="2">
    <source>
        <dbReference type="EMBL" id="GHF15301.1"/>
    </source>
</evidence>
<dbReference type="EMBL" id="BNBC01000070">
    <property type="protein sequence ID" value="GHF15301.1"/>
    <property type="molecule type" value="Genomic_DNA"/>
</dbReference>
<dbReference type="Proteomes" id="UP000641386">
    <property type="component" value="Unassembled WGS sequence"/>
</dbReference>
<dbReference type="RefSeq" id="WP_189907950.1">
    <property type="nucleotide sequence ID" value="NZ_BNBC01000070.1"/>
</dbReference>
<sequence>MLLRRLCQLYVGLTLYGVSLALMLHAALGLDPWDVFHQGLADRTGLSFGTATLITGVVVLLLWIPLRQRPGLGTVSNVLVIGPTVDATSWLLPTPHGLLLRLLLLTAGIVLNGVASGAYIGAGFGPGPRDGLMTGIHRRTGRSLRLIRTAIELFVLILGVLLGGTIGLGTLVYALTIGPLVQFFLPLLTPSPLSAEEDDLSHQP</sequence>
<dbReference type="InterPro" id="IPR038750">
    <property type="entry name" value="YczE/YyaS-like"/>
</dbReference>